<organism evidence="8 9">
    <name type="scientific">Paramarasmius palmivorus</name>
    <dbReference type="NCBI Taxonomy" id="297713"/>
    <lineage>
        <taxon>Eukaryota</taxon>
        <taxon>Fungi</taxon>
        <taxon>Dikarya</taxon>
        <taxon>Basidiomycota</taxon>
        <taxon>Agaricomycotina</taxon>
        <taxon>Agaricomycetes</taxon>
        <taxon>Agaricomycetidae</taxon>
        <taxon>Agaricales</taxon>
        <taxon>Marasmiineae</taxon>
        <taxon>Marasmiaceae</taxon>
        <taxon>Paramarasmius</taxon>
    </lineage>
</organism>
<keyword evidence="4 7" id="KW-0964">Secreted</keyword>
<comment type="similarity">
    <text evidence="2 7">Belongs to the fungal hydrophobin family.</text>
</comment>
<dbReference type="InterPro" id="IPR001338">
    <property type="entry name" value="Class_I_Hydrophobin"/>
</dbReference>
<evidence type="ECO:0000256" key="3">
    <source>
        <dbReference type="ARBA" id="ARBA00022512"/>
    </source>
</evidence>
<gene>
    <name evidence="8" type="ORF">VNI00_009330</name>
</gene>
<name>A0AAW0CS48_9AGAR</name>
<sequence>MQFKTLVFFTLFTAAAAQIPTSQCTTGPVQCCGASETAGEPNASRLLYELGIVVESLDVLVGITCSPISAIGAESTACFAEPLCCESNDFGGLVSVGCVPIDIET</sequence>
<dbReference type="CDD" id="cd23507">
    <property type="entry name" value="hydrophobin_I"/>
    <property type="match status" value="1"/>
</dbReference>
<dbReference type="GO" id="GO:0005199">
    <property type="term" value="F:structural constituent of cell wall"/>
    <property type="evidence" value="ECO:0007669"/>
    <property type="project" value="InterPro"/>
</dbReference>
<feature type="signal peptide" evidence="7">
    <location>
        <begin position="1"/>
        <end position="17"/>
    </location>
</feature>
<comment type="subunit">
    <text evidence="6">Self-assembles to form functional amyloid fibrils called rodlets. Self-assembly into fibrillar rodlets occurs spontaneously at hydrophobic:hydrophilic interfaces and the rodlets further associate laterally to form amphipathic monolayers.</text>
</comment>
<keyword evidence="9" id="KW-1185">Reference proteome</keyword>
<dbReference type="Pfam" id="PF01185">
    <property type="entry name" value="Hydrophobin"/>
    <property type="match status" value="1"/>
</dbReference>
<evidence type="ECO:0000256" key="6">
    <source>
        <dbReference type="ARBA" id="ARBA00093546"/>
    </source>
</evidence>
<keyword evidence="3 7" id="KW-0134">Cell wall</keyword>
<comment type="caution">
    <text evidence="8">The sequence shown here is derived from an EMBL/GenBank/DDBJ whole genome shotgun (WGS) entry which is preliminary data.</text>
</comment>
<evidence type="ECO:0000313" key="9">
    <source>
        <dbReference type="Proteomes" id="UP001383192"/>
    </source>
</evidence>
<dbReference type="EMBL" id="JAYKXP010000034">
    <property type="protein sequence ID" value="KAK7041463.1"/>
    <property type="molecule type" value="Genomic_DNA"/>
</dbReference>
<evidence type="ECO:0000256" key="1">
    <source>
        <dbReference type="ARBA" id="ARBA00004191"/>
    </source>
</evidence>
<keyword evidence="5 7" id="KW-1015">Disulfide bond</keyword>
<accession>A0AAW0CS48</accession>
<protein>
    <recommendedName>
        <fullName evidence="7">Hydrophobin</fullName>
    </recommendedName>
</protein>
<dbReference type="Proteomes" id="UP001383192">
    <property type="component" value="Unassembled WGS sequence"/>
</dbReference>
<dbReference type="SMART" id="SM00075">
    <property type="entry name" value="HYDRO"/>
    <property type="match status" value="1"/>
</dbReference>
<feature type="chain" id="PRO_5043102057" description="Hydrophobin" evidence="7">
    <location>
        <begin position="18"/>
        <end position="105"/>
    </location>
</feature>
<dbReference type="AlphaFoldDB" id="A0AAW0CS48"/>
<evidence type="ECO:0000313" key="8">
    <source>
        <dbReference type="EMBL" id="KAK7041463.1"/>
    </source>
</evidence>
<evidence type="ECO:0000256" key="2">
    <source>
        <dbReference type="ARBA" id="ARBA00010446"/>
    </source>
</evidence>
<reference evidence="8 9" key="1">
    <citation type="submission" date="2024-01" db="EMBL/GenBank/DDBJ databases">
        <title>A draft genome for a cacao thread blight-causing isolate of Paramarasmius palmivorus.</title>
        <authorList>
            <person name="Baruah I.K."/>
            <person name="Bukari Y."/>
            <person name="Amoako-Attah I."/>
            <person name="Meinhardt L.W."/>
            <person name="Bailey B.A."/>
            <person name="Cohen S.P."/>
        </authorList>
    </citation>
    <scope>NUCLEOTIDE SEQUENCE [LARGE SCALE GENOMIC DNA]</scope>
    <source>
        <strain evidence="8 9">GH-12</strain>
    </source>
</reference>
<proteinExistence type="inferred from homology"/>
<keyword evidence="7" id="KW-0732">Signal</keyword>
<dbReference type="GO" id="GO:0009277">
    <property type="term" value="C:fungal-type cell wall"/>
    <property type="evidence" value="ECO:0007669"/>
    <property type="project" value="InterPro"/>
</dbReference>
<evidence type="ECO:0000256" key="4">
    <source>
        <dbReference type="ARBA" id="ARBA00022525"/>
    </source>
</evidence>
<evidence type="ECO:0000256" key="5">
    <source>
        <dbReference type="ARBA" id="ARBA00023157"/>
    </source>
</evidence>
<comment type="subcellular location">
    <subcellularLocation>
        <location evidence="1 7">Secreted</location>
        <location evidence="1 7">Cell wall</location>
    </subcellularLocation>
</comment>
<evidence type="ECO:0000256" key="7">
    <source>
        <dbReference type="RuleBase" id="RU365009"/>
    </source>
</evidence>